<evidence type="ECO:0000313" key="1">
    <source>
        <dbReference type="EMBL" id="SDI82971.1"/>
    </source>
</evidence>
<organism evidence="1 2">
    <name type="scientific">Ferrimonas sediminum</name>
    <dbReference type="NCBI Taxonomy" id="718193"/>
    <lineage>
        <taxon>Bacteria</taxon>
        <taxon>Pseudomonadati</taxon>
        <taxon>Pseudomonadota</taxon>
        <taxon>Gammaproteobacteria</taxon>
        <taxon>Alteromonadales</taxon>
        <taxon>Ferrimonadaceae</taxon>
        <taxon>Ferrimonas</taxon>
    </lineage>
</organism>
<dbReference type="OrthoDB" id="6398666at2"/>
<dbReference type="EMBL" id="FNEM01000003">
    <property type="protein sequence ID" value="SDI82971.1"/>
    <property type="molecule type" value="Genomic_DNA"/>
</dbReference>
<keyword evidence="2" id="KW-1185">Reference proteome</keyword>
<dbReference type="Proteomes" id="UP000199527">
    <property type="component" value="Unassembled WGS sequence"/>
</dbReference>
<evidence type="ECO:0000313" key="2">
    <source>
        <dbReference type="Proteomes" id="UP000199527"/>
    </source>
</evidence>
<sequence length="166" mass="18414">MTKTRVIVTLLLVLVVAAVLVAIRPNTDLTLNCRNELHDSQSVTGDKHYLIVDVALKDDLASMSFRYFSKEGVVHSQMLMTGSVVSTSVMGDAFELAIDHIDTQYHQPEALQVQHIQYLEAFAKSNLANLGVHNLTIRLLENNEQAGYALFFLQPSNSVVACRVVE</sequence>
<reference evidence="2" key="1">
    <citation type="submission" date="2016-10" db="EMBL/GenBank/DDBJ databases">
        <authorList>
            <person name="Varghese N."/>
            <person name="Submissions S."/>
        </authorList>
    </citation>
    <scope>NUCLEOTIDE SEQUENCE [LARGE SCALE GENOMIC DNA]</scope>
    <source>
        <strain evidence="2">DSM 23317</strain>
    </source>
</reference>
<accession>A0A1G8NRR9</accession>
<dbReference type="AlphaFoldDB" id="A0A1G8NRR9"/>
<protein>
    <submittedName>
        <fullName evidence="1">Uncharacterized protein</fullName>
    </submittedName>
</protein>
<gene>
    <name evidence="1" type="ORF">SAMN04488540_103214</name>
</gene>
<name>A0A1G8NRR9_9GAMM</name>
<dbReference type="RefSeq" id="WP_090363191.1">
    <property type="nucleotide sequence ID" value="NZ_FNEM01000003.1"/>
</dbReference>
<proteinExistence type="predicted"/>